<protein>
    <recommendedName>
        <fullName evidence="8">tRNA-specific adenosine deaminase</fullName>
        <ecNumber evidence="8">3.5.4.33</ecNumber>
    </recommendedName>
</protein>
<reference evidence="10" key="2">
    <citation type="submission" date="2020-09" db="EMBL/GenBank/DDBJ databases">
        <authorList>
            <person name="Sun Q."/>
            <person name="Zhou Y."/>
        </authorList>
    </citation>
    <scope>NUCLEOTIDE SEQUENCE</scope>
    <source>
        <strain evidence="10">CGMCC 1.14988</strain>
    </source>
</reference>
<evidence type="ECO:0000259" key="9">
    <source>
        <dbReference type="PROSITE" id="PS51747"/>
    </source>
</evidence>
<dbReference type="FunFam" id="3.40.140.10:FF:000005">
    <property type="entry name" value="tRNA-specific adenosine deaminase"/>
    <property type="match status" value="1"/>
</dbReference>
<dbReference type="NCBIfam" id="NF008113">
    <property type="entry name" value="PRK10860.1"/>
    <property type="match status" value="1"/>
</dbReference>
<dbReference type="GO" id="GO:0002100">
    <property type="term" value="P:tRNA wobble adenosine to inosine editing"/>
    <property type="evidence" value="ECO:0007669"/>
    <property type="project" value="UniProtKB-UniRule"/>
</dbReference>
<proteinExistence type="inferred from homology"/>
<evidence type="ECO:0000256" key="1">
    <source>
        <dbReference type="ARBA" id="ARBA00010669"/>
    </source>
</evidence>
<accession>A0A8J3A515</accession>
<dbReference type="SUPFAM" id="SSF53927">
    <property type="entry name" value="Cytidine deaminase-like"/>
    <property type="match status" value="1"/>
</dbReference>
<organism evidence="10 11">
    <name type="scientific">Egicoccus halophilus</name>
    <dbReference type="NCBI Taxonomy" id="1670830"/>
    <lineage>
        <taxon>Bacteria</taxon>
        <taxon>Bacillati</taxon>
        <taxon>Actinomycetota</taxon>
        <taxon>Nitriliruptoria</taxon>
        <taxon>Egicoccales</taxon>
        <taxon>Egicoccaceae</taxon>
        <taxon>Egicoccus</taxon>
    </lineage>
</organism>
<dbReference type="EMBL" id="BMHA01000001">
    <property type="protein sequence ID" value="GGI02847.1"/>
    <property type="molecule type" value="Genomic_DNA"/>
</dbReference>
<dbReference type="PROSITE" id="PS51747">
    <property type="entry name" value="CYT_DCMP_DEAMINASES_2"/>
    <property type="match status" value="1"/>
</dbReference>
<keyword evidence="5 8" id="KW-0378">Hydrolase</keyword>
<dbReference type="OrthoDB" id="9802676at2"/>
<name>A0A8J3A515_9ACTN</name>
<dbReference type="InterPro" id="IPR058535">
    <property type="entry name" value="MafB19-deam"/>
</dbReference>
<comment type="cofactor">
    <cofactor evidence="8">
        <name>Zn(2+)</name>
        <dbReference type="ChEBI" id="CHEBI:29105"/>
    </cofactor>
    <text evidence="8">Binds 1 zinc ion per subunit.</text>
</comment>
<comment type="similarity">
    <text evidence="1">Belongs to the cytidine and deoxycytidylate deaminase family. ADAT2 subfamily.</text>
</comment>
<comment type="catalytic activity">
    <reaction evidence="7 8">
        <text>adenosine(34) in tRNA + H2O + H(+) = inosine(34) in tRNA + NH4(+)</text>
        <dbReference type="Rhea" id="RHEA:43168"/>
        <dbReference type="Rhea" id="RHEA-COMP:10373"/>
        <dbReference type="Rhea" id="RHEA-COMP:10374"/>
        <dbReference type="ChEBI" id="CHEBI:15377"/>
        <dbReference type="ChEBI" id="CHEBI:15378"/>
        <dbReference type="ChEBI" id="CHEBI:28938"/>
        <dbReference type="ChEBI" id="CHEBI:74411"/>
        <dbReference type="ChEBI" id="CHEBI:82852"/>
        <dbReference type="EC" id="3.5.4.33"/>
    </reaction>
</comment>
<evidence type="ECO:0000256" key="8">
    <source>
        <dbReference type="HAMAP-Rule" id="MF_00972"/>
    </source>
</evidence>
<feature type="binding site" evidence="8">
    <location>
        <position position="46"/>
    </location>
    <ligand>
        <name>Zn(2+)</name>
        <dbReference type="ChEBI" id="CHEBI:29105"/>
        <note>catalytic</note>
    </ligand>
</feature>
<comment type="caution">
    <text evidence="10">The sequence shown here is derived from an EMBL/GenBank/DDBJ whole genome shotgun (WGS) entry which is preliminary data.</text>
</comment>
<dbReference type="EC" id="3.5.4.33" evidence="8"/>
<dbReference type="AlphaFoldDB" id="A0A8J3A515"/>
<dbReference type="RefSeq" id="WP_130648221.1">
    <property type="nucleotide sequence ID" value="NZ_BMHA01000001.1"/>
</dbReference>
<comment type="subunit">
    <text evidence="2 8">Homodimer.</text>
</comment>
<evidence type="ECO:0000256" key="7">
    <source>
        <dbReference type="ARBA" id="ARBA00048045"/>
    </source>
</evidence>
<sequence>MQVAIAEAELAAAHDDVPIGAVVVRDGEILARGHNRREVDRDPTAHAEVLVLRDAARRLDSWRLDGCTLWVTLEPCTMCAGALVLARLPQLVFGADDPKAGAVGALWDVPRDPRLNHRVEVVRGVEAERCGELLRTFFAARRRRR</sequence>
<evidence type="ECO:0000256" key="3">
    <source>
        <dbReference type="ARBA" id="ARBA00022694"/>
    </source>
</evidence>
<dbReference type="InterPro" id="IPR028883">
    <property type="entry name" value="tRNA_aden_deaminase"/>
</dbReference>
<feature type="domain" description="CMP/dCMP-type deaminase" evidence="9">
    <location>
        <begin position="1"/>
        <end position="122"/>
    </location>
</feature>
<dbReference type="PROSITE" id="PS00903">
    <property type="entry name" value="CYT_DCMP_DEAMINASES_1"/>
    <property type="match status" value="1"/>
</dbReference>
<feature type="binding site" evidence="8">
    <location>
        <position position="76"/>
    </location>
    <ligand>
        <name>Zn(2+)</name>
        <dbReference type="ChEBI" id="CHEBI:29105"/>
        <note>catalytic</note>
    </ligand>
</feature>
<evidence type="ECO:0000313" key="10">
    <source>
        <dbReference type="EMBL" id="GGI02847.1"/>
    </source>
</evidence>
<reference evidence="10" key="1">
    <citation type="journal article" date="2014" name="Int. J. Syst. Evol. Microbiol.">
        <title>Complete genome sequence of Corynebacterium casei LMG S-19264T (=DSM 44701T), isolated from a smear-ripened cheese.</title>
        <authorList>
            <consortium name="US DOE Joint Genome Institute (JGI-PGF)"/>
            <person name="Walter F."/>
            <person name="Albersmeier A."/>
            <person name="Kalinowski J."/>
            <person name="Ruckert C."/>
        </authorList>
    </citation>
    <scope>NUCLEOTIDE SEQUENCE</scope>
    <source>
        <strain evidence="10">CGMCC 1.14988</strain>
    </source>
</reference>
<keyword evidence="11" id="KW-1185">Reference proteome</keyword>
<dbReference type="PANTHER" id="PTHR11079:SF202">
    <property type="entry name" value="TRNA-SPECIFIC ADENOSINE DEAMINASE"/>
    <property type="match status" value="1"/>
</dbReference>
<dbReference type="HAMAP" id="MF_00972">
    <property type="entry name" value="tRNA_aden_deaminase"/>
    <property type="match status" value="1"/>
</dbReference>
<dbReference type="Pfam" id="PF14437">
    <property type="entry name" value="MafB19-deam"/>
    <property type="match status" value="1"/>
</dbReference>
<dbReference type="InterPro" id="IPR016192">
    <property type="entry name" value="APOBEC/CMP_deaminase_Zn-bd"/>
</dbReference>
<keyword evidence="6 8" id="KW-0862">Zinc</keyword>
<comment type="function">
    <text evidence="8">Catalyzes the deamination of adenosine to inosine at the wobble position 34 of tRNA(Arg2).</text>
</comment>
<keyword evidence="4 8" id="KW-0479">Metal-binding</keyword>
<evidence type="ECO:0000256" key="4">
    <source>
        <dbReference type="ARBA" id="ARBA00022723"/>
    </source>
</evidence>
<dbReference type="CDD" id="cd01285">
    <property type="entry name" value="nucleoside_deaminase"/>
    <property type="match status" value="1"/>
</dbReference>
<dbReference type="GO" id="GO:0008270">
    <property type="term" value="F:zinc ion binding"/>
    <property type="evidence" value="ECO:0007669"/>
    <property type="project" value="UniProtKB-UniRule"/>
</dbReference>
<gene>
    <name evidence="8" type="primary">tadA</name>
    <name evidence="10" type="ORF">GCM10011354_01750</name>
</gene>
<keyword evidence="3 8" id="KW-0819">tRNA processing</keyword>
<dbReference type="InterPro" id="IPR002125">
    <property type="entry name" value="CMP_dCMP_dom"/>
</dbReference>
<evidence type="ECO:0000256" key="2">
    <source>
        <dbReference type="ARBA" id="ARBA00011738"/>
    </source>
</evidence>
<feature type="active site" description="Proton donor" evidence="8">
    <location>
        <position position="48"/>
    </location>
</feature>
<evidence type="ECO:0000313" key="11">
    <source>
        <dbReference type="Proteomes" id="UP000650511"/>
    </source>
</evidence>
<dbReference type="GO" id="GO:0052717">
    <property type="term" value="F:tRNA-specific adenosine-34 deaminase activity"/>
    <property type="evidence" value="ECO:0007669"/>
    <property type="project" value="UniProtKB-UniRule"/>
</dbReference>
<dbReference type="InterPro" id="IPR016193">
    <property type="entry name" value="Cytidine_deaminase-like"/>
</dbReference>
<feature type="binding site" evidence="8">
    <location>
        <position position="79"/>
    </location>
    <ligand>
        <name>Zn(2+)</name>
        <dbReference type="ChEBI" id="CHEBI:29105"/>
        <note>catalytic</note>
    </ligand>
</feature>
<evidence type="ECO:0000256" key="5">
    <source>
        <dbReference type="ARBA" id="ARBA00022801"/>
    </source>
</evidence>
<dbReference type="Gene3D" id="3.40.140.10">
    <property type="entry name" value="Cytidine Deaminase, domain 2"/>
    <property type="match status" value="1"/>
</dbReference>
<evidence type="ECO:0000256" key="6">
    <source>
        <dbReference type="ARBA" id="ARBA00022833"/>
    </source>
</evidence>
<dbReference type="Proteomes" id="UP000650511">
    <property type="component" value="Unassembled WGS sequence"/>
</dbReference>
<dbReference type="PANTHER" id="PTHR11079">
    <property type="entry name" value="CYTOSINE DEAMINASE FAMILY MEMBER"/>
    <property type="match status" value="1"/>
</dbReference>